<feature type="transmembrane region" description="Helical" evidence="2">
    <location>
        <begin position="278"/>
        <end position="296"/>
    </location>
</feature>
<dbReference type="AlphaFoldDB" id="A0A3N4INY2"/>
<keyword evidence="2" id="KW-0472">Membrane</keyword>
<dbReference type="Pfam" id="PF10355">
    <property type="entry name" value="Ytp1"/>
    <property type="match status" value="1"/>
</dbReference>
<dbReference type="Pfam" id="PF10348">
    <property type="entry name" value="DUF2427"/>
    <property type="match status" value="1"/>
</dbReference>
<dbReference type="PANTHER" id="PTHR31685">
    <property type="entry name" value="INTEGRAL MEMBRANE PROTEIN (AFU_ORTHOLOGUE AFUA_6G12730)-RELATED"/>
    <property type="match status" value="1"/>
</dbReference>
<feature type="transmembrane region" description="Helical" evidence="2">
    <location>
        <begin position="149"/>
        <end position="172"/>
    </location>
</feature>
<keyword evidence="7" id="KW-1185">Reference proteome</keyword>
<dbReference type="STRING" id="1160509.A0A3N4INY2"/>
<evidence type="ECO:0008006" key="8">
    <source>
        <dbReference type="Google" id="ProtNLM"/>
    </source>
</evidence>
<feature type="transmembrane region" description="Helical" evidence="2">
    <location>
        <begin position="184"/>
        <end position="205"/>
    </location>
</feature>
<evidence type="ECO:0000259" key="4">
    <source>
        <dbReference type="Pfam" id="PF10348"/>
    </source>
</evidence>
<feature type="transmembrane region" description="Helical" evidence="2">
    <location>
        <begin position="340"/>
        <end position="358"/>
    </location>
</feature>
<dbReference type="InterPro" id="IPR018827">
    <property type="entry name" value="YTP1_C"/>
</dbReference>
<feature type="transmembrane region" description="Helical" evidence="2">
    <location>
        <begin position="105"/>
        <end position="129"/>
    </location>
</feature>
<organism evidence="6 7">
    <name type="scientific">Ascobolus immersus RN42</name>
    <dbReference type="NCBI Taxonomy" id="1160509"/>
    <lineage>
        <taxon>Eukaryota</taxon>
        <taxon>Fungi</taxon>
        <taxon>Dikarya</taxon>
        <taxon>Ascomycota</taxon>
        <taxon>Pezizomycotina</taxon>
        <taxon>Pezizomycetes</taxon>
        <taxon>Pezizales</taxon>
        <taxon>Ascobolaceae</taxon>
        <taxon>Ascobolus</taxon>
    </lineage>
</organism>
<feature type="signal peptide" evidence="3">
    <location>
        <begin position="1"/>
        <end position="23"/>
    </location>
</feature>
<dbReference type="Proteomes" id="UP000275078">
    <property type="component" value="Unassembled WGS sequence"/>
</dbReference>
<keyword evidence="3" id="KW-0732">Signal</keyword>
<proteinExistence type="predicted"/>
<dbReference type="Gene3D" id="1.20.120.1770">
    <property type="match status" value="1"/>
</dbReference>
<feature type="transmembrane region" description="Helical" evidence="2">
    <location>
        <begin position="47"/>
        <end position="67"/>
    </location>
</feature>
<feature type="region of interest" description="Disordered" evidence="1">
    <location>
        <begin position="445"/>
        <end position="474"/>
    </location>
</feature>
<dbReference type="OrthoDB" id="4137487at2759"/>
<dbReference type="InterPro" id="IPR018825">
    <property type="entry name" value="DUF2427"/>
</dbReference>
<feature type="domain" description="DUF2427" evidence="4">
    <location>
        <begin position="31"/>
        <end position="130"/>
    </location>
</feature>
<accession>A0A3N4INY2</accession>
<evidence type="ECO:0000259" key="5">
    <source>
        <dbReference type="Pfam" id="PF10355"/>
    </source>
</evidence>
<feature type="domain" description="Protein YTP1-like C-terminal" evidence="5">
    <location>
        <begin position="158"/>
        <end position="400"/>
    </location>
</feature>
<protein>
    <recommendedName>
        <fullName evidence="8">Integral membrane protein</fullName>
    </recommendedName>
</protein>
<sequence>MSILKKQAFLLLALHMFARLAVAHDHHDENIPKGSAISDEPIDAILWIHIFMMIITFGIIFPTGMVLGMTRSRWHVPVQIVGTCLAIVGWFLGHAHKGRQFAPNIHSYFASTLMGMLAKQVAIGVYLKLHLEKGFHGKIRWFFVRLHGITGKLMPIVAWTQMLFGAVTAAGICRGDHLGQCVSHFALGSSLIAYGIIMNIFLLAGRQWLKRRQKTQEFWDSLVIAVWGFFITFTGHWWGSEWTGSDIQFTATGLLWWCAGMVGLWLSFGPDRGPRRNIIPALVIFLTGFAMSSWHPKEDNVSTVVYSAFGYSLMAAGLARVVEITFLLKDRVSLPRGGISSFQYLPSFFLFSSGFIFHGATEEQLGLLRASKFDEVSYLLLMFSVSFLVFLLSLVLINMYVRNRPGPSSKRARAVPSIRITHDEERARRSEDRQIADANEFELEELVSEEEEEARRLVPVTHDSEGLKGGPSRS</sequence>
<evidence type="ECO:0000256" key="1">
    <source>
        <dbReference type="SAM" id="MobiDB-lite"/>
    </source>
</evidence>
<gene>
    <name evidence="6" type="ORF">BJ508DRAFT_410695</name>
</gene>
<reference evidence="6 7" key="1">
    <citation type="journal article" date="2018" name="Nat. Ecol. Evol.">
        <title>Pezizomycetes genomes reveal the molecular basis of ectomycorrhizal truffle lifestyle.</title>
        <authorList>
            <person name="Murat C."/>
            <person name="Payen T."/>
            <person name="Noel B."/>
            <person name="Kuo A."/>
            <person name="Morin E."/>
            <person name="Chen J."/>
            <person name="Kohler A."/>
            <person name="Krizsan K."/>
            <person name="Balestrini R."/>
            <person name="Da Silva C."/>
            <person name="Montanini B."/>
            <person name="Hainaut M."/>
            <person name="Levati E."/>
            <person name="Barry K.W."/>
            <person name="Belfiori B."/>
            <person name="Cichocki N."/>
            <person name="Clum A."/>
            <person name="Dockter R.B."/>
            <person name="Fauchery L."/>
            <person name="Guy J."/>
            <person name="Iotti M."/>
            <person name="Le Tacon F."/>
            <person name="Lindquist E.A."/>
            <person name="Lipzen A."/>
            <person name="Malagnac F."/>
            <person name="Mello A."/>
            <person name="Molinier V."/>
            <person name="Miyauchi S."/>
            <person name="Poulain J."/>
            <person name="Riccioni C."/>
            <person name="Rubini A."/>
            <person name="Sitrit Y."/>
            <person name="Splivallo R."/>
            <person name="Traeger S."/>
            <person name="Wang M."/>
            <person name="Zifcakova L."/>
            <person name="Wipf D."/>
            <person name="Zambonelli A."/>
            <person name="Paolocci F."/>
            <person name="Nowrousian M."/>
            <person name="Ottonello S."/>
            <person name="Baldrian P."/>
            <person name="Spatafora J.W."/>
            <person name="Henrissat B."/>
            <person name="Nagy L.G."/>
            <person name="Aury J.M."/>
            <person name="Wincker P."/>
            <person name="Grigoriev I.V."/>
            <person name="Bonfante P."/>
            <person name="Martin F.M."/>
        </authorList>
    </citation>
    <scope>NUCLEOTIDE SEQUENCE [LARGE SCALE GENOMIC DNA]</scope>
    <source>
        <strain evidence="6 7">RN42</strain>
    </source>
</reference>
<feature type="transmembrane region" description="Helical" evidence="2">
    <location>
        <begin position="217"/>
        <end position="235"/>
    </location>
</feature>
<feature type="transmembrane region" description="Helical" evidence="2">
    <location>
        <begin position="308"/>
        <end position="328"/>
    </location>
</feature>
<dbReference type="CDD" id="cd08760">
    <property type="entry name" value="Cyt_b561_FRRS1_like"/>
    <property type="match status" value="1"/>
</dbReference>
<feature type="transmembrane region" description="Helical" evidence="2">
    <location>
        <begin position="378"/>
        <end position="401"/>
    </location>
</feature>
<feature type="transmembrane region" description="Helical" evidence="2">
    <location>
        <begin position="74"/>
        <end position="93"/>
    </location>
</feature>
<dbReference type="PANTHER" id="PTHR31685:SF2">
    <property type="entry name" value="PROTEIN YTP1"/>
    <property type="match status" value="1"/>
</dbReference>
<keyword evidence="2" id="KW-1133">Transmembrane helix</keyword>
<dbReference type="EMBL" id="ML119647">
    <property type="protein sequence ID" value="RPA87147.1"/>
    <property type="molecule type" value="Genomic_DNA"/>
</dbReference>
<feature type="chain" id="PRO_5017993902" description="Integral membrane protein" evidence="3">
    <location>
        <begin position="24"/>
        <end position="474"/>
    </location>
</feature>
<evidence type="ECO:0000313" key="6">
    <source>
        <dbReference type="EMBL" id="RPA87147.1"/>
    </source>
</evidence>
<feature type="transmembrane region" description="Helical" evidence="2">
    <location>
        <begin position="247"/>
        <end position="266"/>
    </location>
</feature>
<keyword evidence="2" id="KW-0812">Transmembrane</keyword>
<name>A0A3N4INY2_ASCIM</name>
<evidence type="ECO:0000256" key="2">
    <source>
        <dbReference type="SAM" id="Phobius"/>
    </source>
</evidence>
<evidence type="ECO:0000313" key="7">
    <source>
        <dbReference type="Proteomes" id="UP000275078"/>
    </source>
</evidence>
<evidence type="ECO:0000256" key="3">
    <source>
        <dbReference type="SAM" id="SignalP"/>
    </source>
</evidence>